<name>A0A1G5RU40_9FIRM</name>
<dbReference type="RefSeq" id="WP_092589643.1">
    <property type="nucleotide sequence ID" value="NZ_FMWL01000003.1"/>
</dbReference>
<accession>A0A1G5RU40</accession>
<keyword evidence="2" id="KW-1185">Reference proteome</keyword>
<dbReference type="EMBL" id="FMWL01000003">
    <property type="protein sequence ID" value="SCZ77645.1"/>
    <property type="molecule type" value="Genomic_DNA"/>
</dbReference>
<protein>
    <submittedName>
        <fullName evidence="1">Uncharacterized protein</fullName>
    </submittedName>
</protein>
<evidence type="ECO:0000313" key="2">
    <source>
        <dbReference type="Proteomes" id="UP000199208"/>
    </source>
</evidence>
<organism evidence="1 2">
    <name type="scientific">Acidaminobacter hydrogenoformans DSM 2784</name>
    <dbReference type="NCBI Taxonomy" id="1120920"/>
    <lineage>
        <taxon>Bacteria</taxon>
        <taxon>Bacillati</taxon>
        <taxon>Bacillota</taxon>
        <taxon>Clostridia</taxon>
        <taxon>Peptostreptococcales</taxon>
        <taxon>Acidaminobacteraceae</taxon>
        <taxon>Acidaminobacter</taxon>
    </lineage>
</organism>
<dbReference type="AlphaFoldDB" id="A0A1G5RU40"/>
<sequence>MSIHHFHYNFREELTKKLKEHYSEDISKYRHEMTRVQQIDEAEQLILDYFERLAADLEEVLAVSDGEVGLEGPEGDTIVRFSIRENFIRFTRRDKFIEVKVGKYDDVDDMVESTILGYVVAGEKKAQTRRIGKVHGGASFDENTMNQYMREAFGNLFKEFRVEEELLKEEALKE</sequence>
<evidence type="ECO:0000313" key="1">
    <source>
        <dbReference type="EMBL" id="SCZ77645.1"/>
    </source>
</evidence>
<gene>
    <name evidence="1" type="ORF">SAMN03080599_00843</name>
</gene>
<proteinExistence type="predicted"/>
<dbReference type="Proteomes" id="UP000199208">
    <property type="component" value="Unassembled WGS sequence"/>
</dbReference>
<dbReference type="OrthoDB" id="9869559at2"/>
<reference evidence="1 2" key="1">
    <citation type="submission" date="2016-10" db="EMBL/GenBank/DDBJ databases">
        <authorList>
            <person name="de Groot N.N."/>
        </authorList>
    </citation>
    <scope>NUCLEOTIDE SEQUENCE [LARGE SCALE GENOMIC DNA]</scope>
    <source>
        <strain evidence="1 2">DSM 2784</strain>
    </source>
</reference>